<evidence type="ECO:0000256" key="1">
    <source>
        <dbReference type="ARBA" id="ARBA00004123"/>
    </source>
</evidence>
<evidence type="ECO:0000256" key="3">
    <source>
        <dbReference type="SAM" id="MobiDB-lite"/>
    </source>
</evidence>
<accession>A0ABQ8MUJ8</accession>
<feature type="domain" description="Chromo" evidence="4">
    <location>
        <begin position="90"/>
        <end position="148"/>
    </location>
</feature>
<dbReference type="InterPro" id="IPR017984">
    <property type="entry name" value="Chromo_dom_subgr"/>
</dbReference>
<dbReference type="CDD" id="cd18646">
    <property type="entry name" value="CD_Cbx7"/>
    <property type="match status" value="1"/>
</dbReference>
<proteinExistence type="predicted"/>
<keyword evidence="2" id="KW-0539">Nucleus</keyword>
<sequence length="467" mass="52829">MLTGLAINREVGGRERVERARAKPSQCVHVSQILKLRKSWNSGGAEGAPRLALSDISSPEEDERERQETLFAALDDLMNMELSSIGEQVFAVESITKKRIRKGNVEYLLKWQGWPPKYSTWEPEDNILDPRLVLAYEEKEEKERALAYKRKGLRPRQIILRNIYPMDLRSKHKVADKPTPRIRLSLARSMGTEIDQNGRRCRRMEKRKNRQCRSKLMNDIKPSQQPRRHPLSPKEWDEDEEDEEKKKVKKMRKIDENATEVHQDIPSGQEMSDGYNSSAEHEAVIIIKETENCSSIFDHAEKPIEDTGPVLGATENSTITNTQENEPVTNTAGGEDSVRVSHDIINTDQSLHDRTKSGAEQGVFDKVQNRPSVIEVHSSTKCRQEEVRVRSEADSSEAKEKEEMDADVTAECTTTLQVPTDQSQAPSTTPVHPGKVIVTQVTINSLTVTFKEAVSAEGFFSGYGLEV</sequence>
<organism evidence="5 6">
    <name type="scientific">Labeo rohita</name>
    <name type="common">Indian major carp</name>
    <name type="synonym">Cyprinus rohita</name>
    <dbReference type="NCBI Taxonomy" id="84645"/>
    <lineage>
        <taxon>Eukaryota</taxon>
        <taxon>Metazoa</taxon>
        <taxon>Chordata</taxon>
        <taxon>Craniata</taxon>
        <taxon>Vertebrata</taxon>
        <taxon>Euteleostomi</taxon>
        <taxon>Actinopterygii</taxon>
        <taxon>Neopterygii</taxon>
        <taxon>Teleostei</taxon>
        <taxon>Ostariophysi</taxon>
        <taxon>Cypriniformes</taxon>
        <taxon>Cyprinidae</taxon>
        <taxon>Labeoninae</taxon>
        <taxon>Labeonini</taxon>
        <taxon>Labeo</taxon>
    </lineage>
</organism>
<dbReference type="SMART" id="SM00298">
    <property type="entry name" value="CHROMO"/>
    <property type="match status" value="1"/>
</dbReference>
<dbReference type="PRINTS" id="PR00504">
    <property type="entry name" value="CHROMODOMAIN"/>
</dbReference>
<evidence type="ECO:0000259" key="4">
    <source>
        <dbReference type="PROSITE" id="PS50013"/>
    </source>
</evidence>
<dbReference type="PROSITE" id="PS50013">
    <property type="entry name" value="CHROMO_2"/>
    <property type="match status" value="1"/>
</dbReference>
<protein>
    <recommendedName>
        <fullName evidence="4">Chromo domain-containing protein</fullName>
    </recommendedName>
</protein>
<dbReference type="SUPFAM" id="SSF54160">
    <property type="entry name" value="Chromo domain-like"/>
    <property type="match status" value="1"/>
</dbReference>
<evidence type="ECO:0000256" key="2">
    <source>
        <dbReference type="ARBA" id="ARBA00023242"/>
    </source>
</evidence>
<feature type="compositionally biased region" description="Polar residues" evidence="3">
    <location>
        <begin position="314"/>
        <end position="332"/>
    </location>
</feature>
<dbReference type="Gene3D" id="2.40.50.40">
    <property type="match status" value="1"/>
</dbReference>
<reference evidence="5 6" key="1">
    <citation type="submission" date="2022-01" db="EMBL/GenBank/DDBJ databases">
        <title>A high-quality chromosome-level genome assembly of rohu carp, Labeo rohita.</title>
        <authorList>
            <person name="Arick M.A. II"/>
            <person name="Hsu C.-Y."/>
            <person name="Magbanua Z."/>
            <person name="Pechanova O."/>
            <person name="Grover C."/>
            <person name="Miller E."/>
            <person name="Thrash A."/>
            <person name="Ezzel L."/>
            <person name="Alam S."/>
            <person name="Benzie J."/>
            <person name="Hamilton M."/>
            <person name="Karsi A."/>
            <person name="Lawrence M.L."/>
            <person name="Peterson D.G."/>
        </authorList>
    </citation>
    <scope>NUCLEOTIDE SEQUENCE [LARGE SCALE GENOMIC DNA]</scope>
    <source>
        <strain evidence="6">BAU-BD-2019</strain>
        <tissue evidence="5">Blood</tissue>
    </source>
</reference>
<feature type="compositionally biased region" description="Basic residues" evidence="3">
    <location>
        <begin position="199"/>
        <end position="213"/>
    </location>
</feature>
<dbReference type="InterPro" id="IPR023780">
    <property type="entry name" value="Chromo_domain"/>
</dbReference>
<dbReference type="InterPro" id="IPR000953">
    <property type="entry name" value="Chromo/chromo_shadow_dom"/>
</dbReference>
<dbReference type="PROSITE" id="PS00598">
    <property type="entry name" value="CHROMO_1"/>
    <property type="match status" value="1"/>
</dbReference>
<dbReference type="PANTHER" id="PTHR47277">
    <property type="entry name" value="CHROMOBOX PROTEIN HOMOLOG 7"/>
    <property type="match status" value="1"/>
</dbReference>
<dbReference type="Pfam" id="PF00385">
    <property type="entry name" value="Chromo"/>
    <property type="match status" value="1"/>
</dbReference>
<dbReference type="InterPro" id="IPR016197">
    <property type="entry name" value="Chromo-like_dom_sf"/>
</dbReference>
<feature type="region of interest" description="Disordered" evidence="3">
    <location>
        <begin position="44"/>
        <end position="65"/>
    </location>
</feature>
<evidence type="ECO:0000313" key="6">
    <source>
        <dbReference type="Proteomes" id="UP000830375"/>
    </source>
</evidence>
<name>A0ABQ8MUJ8_LABRO</name>
<dbReference type="InterPro" id="IPR043000">
    <property type="entry name" value="CBX7"/>
</dbReference>
<comment type="caution">
    <text evidence="5">The sequence shown here is derived from an EMBL/GenBank/DDBJ whole genome shotgun (WGS) entry which is preliminary data.</text>
</comment>
<keyword evidence="6" id="KW-1185">Reference proteome</keyword>
<dbReference type="InterPro" id="IPR033773">
    <property type="entry name" value="CBX7_C"/>
</dbReference>
<dbReference type="EMBL" id="JACTAM010000003">
    <property type="protein sequence ID" value="KAI2666512.1"/>
    <property type="molecule type" value="Genomic_DNA"/>
</dbReference>
<gene>
    <name evidence="5" type="ORF">H4Q32_010399</name>
</gene>
<dbReference type="Proteomes" id="UP000830375">
    <property type="component" value="Unassembled WGS sequence"/>
</dbReference>
<feature type="region of interest" description="Disordered" evidence="3">
    <location>
        <begin position="304"/>
        <end position="335"/>
    </location>
</feature>
<evidence type="ECO:0000313" key="5">
    <source>
        <dbReference type="EMBL" id="KAI2666512.1"/>
    </source>
</evidence>
<feature type="region of interest" description="Disordered" evidence="3">
    <location>
        <begin position="195"/>
        <end position="260"/>
    </location>
</feature>
<comment type="subcellular location">
    <subcellularLocation>
        <location evidence="1">Nucleus</location>
    </subcellularLocation>
</comment>
<dbReference type="PANTHER" id="PTHR47277:SF1">
    <property type="entry name" value="CHROMOBOX PROTEIN HOMOLOG 7"/>
    <property type="match status" value="1"/>
</dbReference>
<dbReference type="Pfam" id="PF17218">
    <property type="entry name" value="CBX7_C"/>
    <property type="match status" value="1"/>
</dbReference>
<dbReference type="InterPro" id="IPR023779">
    <property type="entry name" value="Chromodomain_CS"/>
</dbReference>